<keyword evidence="4" id="KW-1185">Reference proteome</keyword>
<evidence type="ECO:0000313" key="4">
    <source>
        <dbReference type="Proteomes" id="UP001396334"/>
    </source>
</evidence>
<feature type="transmembrane region" description="Helical" evidence="2">
    <location>
        <begin position="93"/>
        <end position="110"/>
    </location>
</feature>
<keyword evidence="2" id="KW-0812">Transmembrane</keyword>
<accession>A0ABR2PNQ2</accession>
<comment type="caution">
    <text evidence="3">The sequence shown here is derived from an EMBL/GenBank/DDBJ whole genome shotgun (WGS) entry which is preliminary data.</text>
</comment>
<sequence length="126" mass="14268">MGILTICSASRHHNFFTHSISKSLNSDSIQASIFPTTIHPLRRPLPLPVRLRSNSSAHPPRCISAGSRPPSPPDSDPPGFVGKLSRFQDRAQIFFAVLFWMSLFFWYSAWDGRNSDKPNKGSRFRR</sequence>
<name>A0ABR2PNQ2_9ROSI</name>
<dbReference type="Proteomes" id="UP001396334">
    <property type="component" value="Unassembled WGS sequence"/>
</dbReference>
<dbReference type="PANTHER" id="PTHR37706:SF2">
    <property type="entry name" value="TRANSMEMBRANE PROTEIN"/>
    <property type="match status" value="1"/>
</dbReference>
<gene>
    <name evidence="3" type="ORF">V6N11_064342</name>
</gene>
<organism evidence="3 4">
    <name type="scientific">Hibiscus sabdariffa</name>
    <name type="common">roselle</name>
    <dbReference type="NCBI Taxonomy" id="183260"/>
    <lineage>
        <taxon>Eukaryota</taxon>
        <taxon>Viridiplantae</taxon>
        <taxon>Streptophyta</taxon>
        <taxon>Embryophyta</taxon>
        <taxon>Tracheophyta</taxon>
        <taxon>Spermatophyta</taxon>
        <taxon>Magnoliopsida</taxon>
        <taxon>eudicotyledons</taxon>
        <taxon>Gunneridae</taxon>
        <taxon>Pentapetalae</taxon>
        <taxon>rosids</taxon>
        <taxon>malvids</taxon>
        <taxon>Malvales</taxon>
        <taxon>Malvaceae</taxon>
        <taxon>Malvoideae</taxon>
        <taxon>Hibiscus</taxon>
    </lineage>
</organism>
<feature type="region of interest" description="Disordered" evidence="1">
    <location>
        <begin position="49"/>
        <end position="80"/>
    </location>
</feature>
<dbReference type="PANTHER" id="PTHR37706">
    <property type="entry name" value="TRANSMEMBRANE PROTEIN"/>
    <property type="match status" value="1"/>
</dbReference>
<keyword evidence="2" id="KW-0472">Membrane</keyword>
<keyword evidence="2" id="KW-1133">Transmembrane helix</keyword>
<evidence type="ECO:0000256" key="1">
    <source>
        <dbReference type="SAM" id="MobiDB-lite"/>
    </source>
</evidence>
<proteinExistence type="predicted"/>
<protein>
    <submittedName>
        <fullName evidence="3">Uncharacterized protein</fullName>
    </submittedName>
</protein>
<evidence type="ECO:0000256" key="2">
    <source>
        <dbReference type="SAM" id="Phobius"/>
    </source>
</evidence>
<reference evidence="3 4" key="1">
    <citation type="journal article" date="2024" name="G3 (Bethesda)">
        <title>Genome assembly of Hibiscus sabdariffa L. provides insights into metabolisms of medicinal natural products.</title>
        <authorList>
            <person name="Kim T."/>
        </authorList>
    </citation>
    <scope>NUCLEOTIDE SEQUENCE [LARGE SCALE GENOMIC DNA]</scope>
    <source>
        <strain evidence="3">TK-2024</strain>
        <tissue evidence="3">Old leaves</tissue>
    </source>
</reference>
<dbReference type="EMBL" id="JBBPBN010000056">
    <property type="protein sequence ID" value="KAK8989929.1"/>
    <property type="molecule type" value="Genomic_DNA"/>
</dbReference>
<evidence type="ECO:0000313" key="3">
    <source>
        <dbReference type="EMBL" id="KAK8989929.1"/>
    </source>
</evidence>